<dbReference type="Pfam" id="PF04909">
    <property type="entry name" value="Amidohydro_2"/>
    <property type="match status" value="1"/>
</dbReference>
<dbReference type="GO" id="GO:0016787">
    <property type="term" value="F:hydrolase activity"/>
    <property type="evidence" value="ECO:0007669"/>
    <property type="project" value="UniProtKB-KW"/>
</dbReference>
<evidence type="ECO:0000256" key="1">
    <source>
        <dbReference type="ARBA" id="ARBA00023239"/>
    </source>
</evidence>
<dbReference type="AlphaFoldDB" id="C0BWA1"/>
<proteinExistence type="predicted"/>
<dbReference type="GO" id="GO:0016831">
    <property type="term" value="F:carboxy-lyase activity"/>
    <property type="evidence" value="ECO:0007669"/>
    <property type="project" value="InterPro"/>
</dbReference>
<dbReference type="InterPro" id="IPR032465">
    <property type="entry name" value="ACMSD"/>
</dbReference>
<keyword evidence="4" id="KW-1185">Reference proteome</keyword>
<dbReference type="STRING" id="553973.CLOHYLEM_04088"/>
<feature type="domain" description="Amidohydrolase-related" evidence="2">
    <location>
        <begin position="80"/>
        <end position="286"/>
    </location>
</feature>
<reference evidence="3" key="1">
    <citation type="submission" date="2009-02" db="EMBL/GenBank/DDBJ databases">
        <authorList>
            <person name="Fulton L."/>
            <person name="Clifton S."/>
            <person name="Fulton B."/>
            <person name="Xu J."/>
            <person name="Minx P."/>
            <person name="Pepin K.H."/>
            <person name="Johnson M."/>
            <person name="Bhonagiri V."/>
            <person name="Nash W.E."/>
            <person name="Mardis E.R."/>
            <person name="Wilson R.K."/>
        </authorList>
    </citation>
    <scope>NUCLEOTIDE SEQUENCE [LARGE SCALE GENOMIC DNA]</scope>
    <source>
        <strain evidence="3">DSM 15053</strain>
    </source>
</reference>
<dbReference type="InterPro" id="IPR006680">
    <property type="entry name" value="Amidohydro-rel"/>
</dbReference>
<dbReference type="CDD" id="cd01292">
    <property type="entry name" value="metallo-dependent_hydrolases"/>
    <property type="match status" value="1"/>
</dbReference>
<evidence type="ECO:0000313" key="3">
    <source>
        <dbReference type="EMBL" id="EEG75808.1"/>
    </source>
</evidence>
<dbReference type="EMBL" id="ABYI02000004">
    <property type="protein sequence ID" value="EEG75808.1"/>
    <property type="molecule type" value="Genomic_DNA"/>
</dbReference>
<dbReference type="InterPro" id="IPR032466">
    <property type="entry name" value="Metal_Hydrolase"/>
</dbReference>
<dbReference type="GO" id="GO:0019748">
    <property type="term" value="P:secondary metabolic process"/>
    <property type="evidence" value="ECO:0007669"/>
    <property type="project" value="TreeGrafter"/>
</dbReference>
<sequence>MINAEQCVPLQAGTDRYNNKRMRTMTIDFHTHMFPDKIAAGTLDFLGSVCHIKPYTDGTYEGLKASGKAAGVDLSVALPIVTKPSQFASINRFASEHQNGSILSFGSVHPDSENYKEQLRQIKDMGIKGIKIHPDYQEVYFNDIRYKRIVEYASELGFIISVHAGKDPKCPDDVHCTPQMAAELIREVQPEKLVLAHLGGNFQWDEVEECLVGKHVYFDTGVVFGRISDEQFIRIVRTHGADRILFATDSPWAGQKEFVDYLKSMDLTDEEKNSILGENAQRLLDLQ</sequence>
<dbReference type="Gene3D" id="3.20.20.140">
    <property type="entry name" value="Metal-dependent hydrolases"/>
    <property type="match status" value="1"/>
</dbReference>
<dbReference type="PANTHER" id="PTHR21240:SF28">
    <property type="entry name" value="ISO-OROTATE DECARBOXYLASE (EUROFUNG)"/>
    <property type="match status" value="1"/>
</dbReference>
<name>C0BWA1_9FIRM</name>
<accession>C0BWA1</accession>
<keyword evidence="1" id="KW-0456">Lyase</keyword>
<dbReference type="SUPFAM" id="SSF51556">
    <property type="entry name" value="Metallo-dependent hydrolases"/>
    <property type="match status" value="1"/>
</dbReference>
<protein>
    <submittedName>
        <fullName evidence="3">Amidohydrolase family protein</fullName>
    </submittedName>
</protein>
<evidence type="ECO:0000313" key="4">
    <source>
        <dbReference type="Proteomes" id="UP000004893"/>
    </source>
</evidence>
<comment type="caution">
    <text evidence="3">The sequence shown here is derived from an EMBL/GenBank/DDBJ whole genome shotgun (WGS) entry which is preliminary data.</text>
</comment>
<dbReference type="Proteomes" id="UP000004893">
    <property type="component" value="Unassembled WGS sequence"/>
</dbReference>
<dbReference type="PANTHER" id="PTHR21240">
    <property type="entry name" value="2-AMINO-3-CARBOXYLMUCONATE-6-SEMIALDEHYDE DECARBOXYLASE"/>
    <property type="match status" value="1"/>
</dbReference>
<dbReference type="GO" id="GO:0005737">
    <property type="term" value="C:cytoplasm"/>
    <property type="evidence" value="ECO:0007669"/>
    <property type="project" value="TreeGrafter"/>
</dbReference>
<gene>
    <name evidence="3" type="ORF">CLOHYLEM_04088</name>
</gene>
<evidence type="ECO:0000259" key="2">
    <source>
        <dbReference type="Pfam" id="PF04909"/>
    </source>
</evidence>
<dbReference type="eggNOG" id="COG2159">
    <property type="taxonomic scope" value="Bacteria"/>
</dbReference>
<dbReference type="HOGENOM" id="CLU_044590_0_1_9"/>
<organism evidence="3 4">
    <name type="scientific">[Clostridium] hylemonae DSM 15053</name>
    <dbReference type="NCBI Taxonomy" id="553973"/>
    <lineage>
        <taxon>Bacteria</taxon>
        <taxon>Bacillati</taxon>
        <taxon>Bacillota</taxon>
        <taxon>Clostridia</taxon>
        <taxon>Lachnospirales</taxon>
        <taxon>Lachnospiraceae</taxon>
    </lineage>
</organism>
<reference evidence="3" key="2">
    <citation type="submission" date="2013-06" db="EMBL/GenBank/DDBJ databases">
        <title>Draft genome sequence of Clostridium hylemonae (DSM 15053).</title>
        <authorList>
            <person name="Sudarsanam P."/>
            <person name="Ley R."/>
            <person name="Guruge J."/>
            <person name="Turnbaugh P.J."/>
            <person name="Mahowald M."/>
            <person name="Liep D."/>
            <person name="Gordon J."/>
        </authorList>
    </citation>
    <scope>NUCLEOTIDE SEQUENCE</scope>
    <source>
        <strain evidence="3">DSM 15053</strain>
    </source>
</reference>